<reference evidence="3" key="1">
    <citation type="submission" date="2018-05" db="EMBL/GenBank/DDBJ databases">
        <authorList>
            <person name="Lanie J.A."/>
            <person name="Ng W.-L."/>
            <person name="Kazmierczak K.M."/>
            <person name="Andrzejewski T.M."/>
            <person name="Davidsen T.M."/>
            <person name="Wayne K.J."/>
            <person name="Tettelin H."/>
            <person name="Glass J.I."/>
            <person name="Rusch D."/>
            <person name="Podicherti R."/>
            <person name="Tsui H.-C.T."/>
            <person name="Winkler M.E."/>
        </authorList>
    </citation>
    <scope>NUCLEOTIDE SEQUENCE</scope>
</reference>
<evidence type="ECO:0000259" key="2">
    <source>
        <dbReference type="Pfam" id="PF12172"/>
    </source>
</evidence>
<feature type="domain" description="ChsH2 rubredoxin-like zinc ribbon" evidence="2">
    <location>
        <begin position="21"/>
        <end position="51"/>
    </location>
</feature>
<dbReference type="Pfam" id="PF12172">
    <property type="entry name" value="zf-ChsH2"/>
    <property type="match status" value="1"/>
</dbReference>
<feature type="domain" description="ChsH2 C-terminal OB-fold" evidence="1">
    <location>
        <begin position="55"/>
        <end position="113"/>
    </location>
</feature>
<dbReference type="EMBL" id="UINC01014817">
    <property type="protein sequence ID" value="SVA62907.1"/>
    <property type="molecule type" value="Genomic_DNA"/>
</dbReference>
<accession>A0A381XFF9</accession>
<dbReference type="Pfam" id="PF01796">
    <property type="entry name" value="OB_ChsH2_C"/>
    <property type="match status" value="1"/>
</dbReference>
<evidence type="ECO:0000313" key="3">
    <source>
        <dbReference type="EMBL" id="SVA62907.1"/>
    </source>
</evidence>
<dbReference type="PANTHER" id="PTHR34075:SF5">
    <property type="entry name" value="BLR3430 PROTEIN"/>
    <property type="match status" value="1"/>
</dbReference>
<dbReference type="AlphaFoldDB" id="A0A381XFF9"/>
<evidence type="ECO:0000259" key="1">
    <source>
        <dbReference type="Pfam" id="PF01796"/>
    </source>
</evidence>
<evidence type="ECO:0008006" key="4">
    <source>
        <dbReference type="Google" id="ProtNLM"/>
    </source>
</evidence>
<organism evidence="3">
    <name type="scientific">marine metagenome</name>
    <dbReference type="NCBI Taxonomy" id="408172"/>
    <lineage>
        <taxon>unclassified sequences</taxon>
        <taxon>metagenomes</taxon>
        <taxon>ecological metagenomes</taxon>
    </lineage>
</organism>
<protein>
    <recommendedName>
        <fullName evidence="4">DUF35 domain-containing protein</fullName>
    </recommendedName>
</protein>
<dbReference type="InterPro" id="IPR002878">
    <property type="entry name" value="ChsH2_C"/>
</dbReference>
<dbReference type="SUPFAM" id="SSF50249">
    <property type="entry name" value="Nucleic acid-binding proteins"/>
    <property type="match status" value="1"/>
</dbReference>
<dbReference type="InterPro" id="IPR022002">
    <property type="entry name" value="ChsH2_Znr"/>
</dbReference>
<proteinExistence type="predicted"/>
<dbReference type="PANTHER" id="PTHR34075">
    <property type="entry name" value="BLR3430 PROTEIN"/>
    <property type="match status" value="1"/>
</dbReference>
<sequence>MSVERDTPRVPIVDYLQLEEVPHLLTNQCSSCGARFFDRRNACGACGATEFTTTRVANRAVLKSFSIVHRAAPTVEVPFVSAIVETTDGTTVRSNVVGLDDLAEAKLGMALELITYVCGTDDDGTECVAFGYTRA</sequence>
<gene>
    <name evidence="3" type="ORF">METZ01_LOCUS115761</name>
</gene>
<dbReference type="InterPro" id="IPR012340">
    <property type="entry name" value="NA-bd_OB-fold"/>
</dbReference>
<dbReference type="InterPro" id="IPR052513">
    <property type="entry name" value="Thioester_dehydratase-like"/>
</dbReference>
<name>A0A381XFF9_9ZZZZ</name>